<feature type="transmembrane region" description="Helical" evidence="7">
    <location>
        <begin position="145"/>
        <end position="165"/>
    </location>
</feature>
<proteinExistence type="predicted"/>
<feature type="transmembrane region" description="Helical" evidence="7">
    <location>
        <begin position="205"/>
        <end position="223"/>
    </location>
</feature>
<comment type="subcellular location">
    <subcellularLocation>
        <location evidence="1">Cell membrane</location>
        <topology evidence="1">Multi-pass membrane protein</topology>
    </subcellularLocation>
</comment>
<dbReference type="OrthoDB" id="4332123at2"/>
<feature type="transmembrane region" description="Helical" evidence="7">
    <location>
        <begin position="322"/>
        <end position="341"/>
    </location>
</feature>
<evidence type="ECO:0000256" key="3">
    <source>
        <dbReference type="ARBA" id="ARBA00022692"/>
    </source>
</evidence>
<feature type="transmembrane region" description="Helical" evidence="7">
    <location>
        <begin position="115"/>
        <end position="133"/>
    </location>
</feature>
<evidence type="ECO:0000256" key="4">
    <source>
        <dbReference type="ARBA" id="ARBA00022989"/>
    </source>
</evidence>
<dbReference type="AlphaFoldDB" id="A0A543PMP8"/>
<feature type="transmembrane region" description="Helical" evidence="7">
    <location>
        <begin position="347"/>
        <end position="368"/>
    </location>
</feature>
<dbReference type="Proteomes" id="UP000320085">
    <property type="component" value="Unassembled WGS sequence"/>
</dbReference>
<feature type="transmembrane region" description="Helical" evidence="7">
    <location>
        <begin position="291"/>
        <end position="310"/>
    </location>
</feature>
<organism evidence="9 10">
    <name type="scientific">Humibacillus xanthopallidus</name>
    <dbReference type="NCBI Taxonomy" id="412689"/>
    <lineage>
        <taxon>Bacteria</taxon>
        <taxon>Bacillati</taxon>
        <taxon>Actinomycetota</taxon>
        <taxon>Actinomycetes</taxon>
        <taxon>Micrococcales</taxon>
        <taxon>Intrasporangiaceae</taxon>
        <taxon>Humibacillus</taxon>
    </lineage>
</organism>
<dbReference type="InterPro" id="IPR050189">
    <property type="entry name" value="MFS_Efflux_Transporters"/>
</dbReference>
<gene>
    <name evidence="9" type="ORF">FHX52_4580</name>
</gene>
<evidence type="ECO:0000256" key="7">
    <source>
        <dbReference type="SAM" id="Phobius"/>
    </source>
</evidence>
<feature type="transmembrane region" description="Helical" evidence="7">
    <location>
        <begin position="266"/>
        <end position="285"/>
    </location>
</feature>
<feature type="transmembrane region" description="Helical" evidence="7">
    <location>
        <begin position="421"/>
        <end position="441"/>
    </location>
</feature>
<evidence type="ECO:0000256" key="2">
    <source>
        <dbReference type="ARBA" id="ARBA00022475"/>
    </source>
</evidence>
<dbReference type="InterPro" id="IPR036259">
    <property type="entry name" value="MFS_trans_sf"/>
</dbReference>
<dbReference type="SUPFAM" id="SSF103473">
    <property type="entry name" value="MFS general substrate transporter"/>
    <property type="match status" value="1"/>
</dbReference>
<dbReference type="CDD" id="cd06174">
    <property type="entry name" value="MFS"/>
    <property type="match status" value="1"/>
</dbReference>
<dbReference type="GO" id="GO:0005886">
    <property type="term" value="C:plasma membrane"/>
    <property type="evidence" value="ECO:0007669"/>
    <property type="project" value="UniProtKB-SubCell"/>
</dbReference>
<evidence type="ECO:0000256" key="6">
    <source>
        <dbReference type="SAM" id="MobiDB-lite"/>
    </source>
</evidence>
<dbReference type="Pfam" id="PF07690">
    <property type="entry name" value="MFS_1"/>
    <property type="match status" value="1"/>
</dbReference>
<name>A0A543PMP8_9MICO</name>
<feature type="domain" description="Major facilitator superfamily (MFS) profile" evidence="8">
    <location>
        <begin position="49"/>
        <end position="448"/>
    </location>
</feature>
<reference evidence="9 10" key="1">
    <citation type="submission" date="2019-06" db="EMBL/GenBank/DDBJ databases">
        <title>Sequencing the genomes of 1000 actinobacteria strains.</title>
        <authorList>
            <person name="Klenk H.-P."/>
        </authorList>
    </citation>
    <scope>NUCLEOTIDE SEQUENCE [LARGE SCALE GENOMIC DNA]</scope>
    <source>
        <strain evidence="9 10">DSM 21776</strain>
    </source>
</reference>
<feature type="transmembrane region" description="Helical" evidence="7">
    <location>
        <begin position="380"/>
        <end position="406"/>
    </location>
</feature>
<dbReference type="PANTHER" id="PTHR43124:SF3">
    <property type="entry name" value="CHLORAMPHENICOL EFFLUX PUMP RV0191"/>
    <property type="match status" value="1"/>
</dbReference>
<accession>A0A543PMP8</accession>
<dbReference type="InterPro" id="IPR020846">
    <property type="entry name" value="MFS_dom"/>
</dbReference>
<feature type="transmembrane region" description="Helical" evidence="7">
    <location>
        <begin position="83"/>
        <end position="103"/>
    </location>
</feature>
<dbReference type="GO" id="GO:0022857">
    <property type="term" value="F:transmembrane transporter activity"/>
    <property type="evidence" value="ECO:0007669"/>
    <property type="project" value="InterPro"/>
</dbReference>
<dbReference type="Gene3D" id="1.20.1250.20">
    <property type="entry name" value="MFS general substrate transporter like domains"/>
    <property type="match status" value="2"/>
</dbReference>
<dbReference type="InterPro" id="IPR011701">
    <property type="entry name" value="MFS"/>
</dbReference>
<evidence type="ECO:0000313" key="9">
    <source>
        <dbReference type="EMBL" id="TQN45340.1"/>
    </source>
</evidence>
<keyword evidence="2" id="KW-1003">Cell membrane</keyword>
<feature type="region of interest" description="Disordered" evidence="6">
    <location>
        <begin position="1"/>
        <end position="29"/>
    </location>
</feature>
<evidence type="ECO:0000256" key="5">
    <source>
        <dbReference type="ARBA" id="ARBA00023136"/>
    </source>
</evidence>
<protein>
    <submittedName>
        <fullName evidence="9">Sugar phosphate permease</fullName>
    </submittedName>
</protein>
<sequence length="471" mass="49966">MAGPEPAPEAVSGPEAVTGPEAVPGPEAVSRAGTPRLRYPLDGRRAWAVWGAAISVYVLAVFHRTSLGVAGIEAAERFGITSAQLSTFTILQVLVYALMQLPVGALLDRYGSKRMLAVGLTLLTVAQLSFAFVDSYALALLCRVLLGMGDAMIFISVLRLAALWFSPRRTPLVTQFTGLLGQLGALAAAGPLAAALHTFGWTPSYAVAASFGVVTGIALVLLVKDSPWVDQHRDEMRLRALGRTLRAAWLVPGTRLGLWSHFTSQFSANMFTMLWGFPFLISGQGLTSGQASLVLSLMVVTAIVSSPVIGTLTARYPFSRSTLVLVIVGAAIAAWTVVLLWPGRAPMWLLVVLVVLIAIGGPGSMIGFDVARTFNPPTRIGSASGIVNTGGFLATLAAVALVGVVLDRVAPAGPSTWDVDAFRLAMTVQYPVWALGIVQILRWRHKARRAALEADPEAYAAMRAGRSVTFH</sequence>
<dbReference type="PANTHER" id="PTHR43124">
    <property type="entry name" value="PURINE EFFLUX PUMP PBUE"/>
    <property type="match status" value="1"/>
</dbReference>
<feature type="transmembrane region" description="Helical" evidence="7">
    <location>
        <begin position="177"/>
        <end position="199"/>
    </location>
</feature>
<comment type="caution">
    <text evidence="9">The sequence shown here is derived from an EMBL/GenBank/DDBJ whole genome shotgun (WGS) entry which is preliminary data.</text>
</comment>
<dbReference type="PROSITE" id="PS50850">
    <property type="entry name" value="MFS"/>
    <property type="match status" value="1"/>
</dbReference>
<evidence type="ECO:0000259" key="8">
    <source>
        <dbReference type="PROSITE" id="PS50850"/>
    </source>
</evidence>
<keyword evidence="4 7" id="KW-1133">Transmembrane helix</keyword>
<evidence type="ECO:0000313" key="10">
    <source>
        <dbReference type="Proteomes" id="UP000320085"/>
    </source>
</evidence>
<evidence type="ECO:0000256" key="1">
    <source>
        <dbReference type="ARBA" id="ARBA00004651"/>
    </source>
</evidence>
<feature type="transmembrane region" description="Helical" evidence="7">
    <location>
        <begin position="46"/>
        <end position="63"/>
    </location>
</feature>
<dbReference type="EMBL" id="VFQF01000003">
    <property type="protein sequence ID" value="TQN45340.1"/>
    <property type="molecule type" value="Genomic_DNA"/>
</dbReference>
<keyword evidence="3 7" id="KW-0812">Transmembrane</keyword>
<keyword evidence="5 7" id="KW-0472">Membrane</keyword>